<organism evidence="1 2">
    <name type="scientific">Ralstonia thomasii</name>
    <dbReference type="NCBI Taxonomy" id="3058596"/>
    <lineage>
        <taxon>Bacteria</taxon>
        <taxon>Pseudomonadati</taxon>
        <taxon>Pseudomonadota</taxon>
        <taxon>Betaproteobacteria</taxon>
        <taxon>Burkholderiales</taxon>
        <taxon>Burkholderiaceae</taxon>
        <taxon>Ralstonia</taxon>
    </lineage>
</organism>
<dbReference type="InterPro" id="IPR013321">
    <property type="entry name" value="Arc_rbn_hlx_hlx"/>
</dbReference>
<name>A0ABM9JXR3_9RALS</name>
<dbReference type="EMBL" id="CATZAR010000023">
    <property type="protein sequence ID" value="CAJ0807152.1"/>
    <property type="molecule type" value="Genomic_DNA"/>
</dbReference>
<comment type="caution">
    <text evidence="1">The sequence shown here is derived from an EMBL/GenBank/DDBJ whole genome shotgun (WGS) entry which is preliminary data.</text>
</comment>
<evidence type="ECO:0000313" key="2">
    <source>
        <dbReference type="Proteomes" id="UP001189773"/>
    </source>
</evidence>
<dbReference type="Proteomes" id="UP001189773">
    <property type="component" value="Unassembled WGS sequence"/>
</dbReference>
<accession>A0ABM9JXR3</accession>
<evidence type="ECO:0008006" key="3">
    <source>
        <dbReference type="Google" id="ProtNLM"/>
    </source>
</evidence>
<dbReference type="RefSeq" id="WP_316852223.1">
    <property type="nucleotide sequence ID" value="NZ_CATZAR010000023.1"/>
</dbReference>
<dbReference type="Gene3D" id="1.10.1220.10">
    <property type="entry name" value="Met repressor-like"/>
    <property type="match status" value="1"/>
</dbReference>
<evidence type="ECO:0000313" key="1">
    <source>
        <dbReference type="EMBL" id="CAJ0807152.1"/>
    </source>
</evidence>
<protein>
    <recommendedName>
        <fullName evidence="3">Chromosome partitioning protein ParB</fullName>
    </recommendedName>
</protein>
<dbReference type="SUPFAM" id="SSF47598">
    <property type="entry name" value="Ribbon-helix-helix"/>
    <property type="match status" value="1"/>
</dbReference>
<reference evidence="1 2" key="1">
    <citation type="submission" date="2023-07" db="EMBL/GenBank/DDBJ databases">
        <authorList>
            <person name="Peeters C."/>
        </authorList>
    </citation>
    <scope>NUCLEOTIDE SEQUENCE [LARGE SCALE GENOMIC DNA]</scope>
    <source>
        <strain evidence="1 2">LMG 18095</strain>
    </source>
</reference>
<sequence length="79" mass="8680">MSKFKIAPKSPDAGRPVSRDEFVGGAAMVQSQAGNRPLKPVRVNFDLDPDEHRRLKIRAVEAGISIADLVRGLIRKELS</sequence>
<dbReference type="InterPro" id="IPR010985">
    <property type="entry name" value="Ribbon_hlx_hlx"/>
</dbReference>
<proteinExistence type="predicted"/>
<keyword evidence="2" id="KW-1185">Reference proteome</keyword>
<gene>
    <name evidence="1" type="ORF">LMG18095_04557</name>
</gene>